<evidence type="ECO:0000256" key="5">
    <source>
        <dbReference type="ARBA" id="ARBA00038039"/>
    </source>
</evidence>
<dbReference type="InterPro" id="IPR051415">
    <property type="entry name" value="LAAT-1"/>
</dbReference>
<dbReference type="FunFam" id="1.20.1280.290:FF:000009">
    <property type="entry name" value="PQ loop repeat family protein"/>
    <property type="match status" value="1"/>
</dbReference>
<feature type="transmembrane region" description="Helical" evidence="7">
    <location>
        <begin position="240"/>
        <end position="262"/>
    </location>
</feature>
<keyword evidence="3 7" id="KW-1133">Transmembrane helix</keyword>
<keyword evidence="4 7" id="KW-0472">Membrane</keyword>
<dbReference type="AlphaFoldDB" id="A0A1G4IMP4"/>
<comment type="subcellular location">
    <subcellularLocation>
        <location evidence="1">Membrane</location>
        <topology evidence="1">Multi-pass membrane protein</topology>
    </subcellularLocation>
</comment>
<proteinExistence type="inferred from homology"/>
<dbReference type="OrthoDB" id="8048523at2759"/>
<evidence type="ECO:0000256" key="2">
    <source>
        <dbReference type="ARBA" id="ARBA00022692"/>
    </source>
</evidence>
<evidence type="ECO:0000313" key="9">
    <source>
        <dbReference type="Proteomes" id="UP000190274"/>
    </source>
</evidence>
<dbReference type="GO" id="GO:0034488">
    <property type="term" value="P:basic amino acid transmembrane export from vacuole"/>
    <property type="evidence" value="ECO:0007669"/>
    <property type="project" value="EnsemblFungi"/>
</dbReference>
<dbReference type="PANTHER" id="PTHR16201">
    <property type="entry name" value="SEVEN TRANSMEMBRANE PROTEIN 1-RELATED"/>
    <property type="match status" value="1"/>
</dbReference>
<gene>
    <name evidence="8" type="ORF">LADA_0A02476G</name>
</gene>
<accession>A0A1G4IMP4</accession>
<feature type="transmembrane region" description="Helical" evidence="7">
    <location>
        <begin position="46"/>
        <end position="65"/>
    </location>
</feature>
<evidence type="ECO:0000256" key="4">
    <source>
        <dbReference type="ARBA" id="ARBA00023136"/>
    </source>
</evidence>
<dbReference type="EMBL" id="LT598460">
    <property type="protein sequence ID" value="SCU77839.1"/>
    <property type="molecule type" value="Genomic_DNA"/>
</dbReference>
<dbReference type="Gene3D" id="1.20.1280.290">
    <property type="match status" value="2"/>
</dbReference>
<organism evidence="8 9">
    <name type="scientific">Lachancea dasiensis</name>
    <dbReference type="NCBI Taxonomy" id="1072105"/>
    <lineage>
        <taxon>Eukaryota</taxon>
        <taxon>Fungi</taxon>
        <taxon>Dikarya</taxon>
        <taxon>Ascomycota</taxon>
        <taxon>Saccharomycotina</taxon>
        <taxon>Saccharomycetes</taxon>
        <taxon>Saccharomycetales</taxon>
        <taxon>Saccharomycetaceae</taxon>
        <taxon>Lachancea</taxon>
    </lineage>
</organism>
<dbReference type="PANTHER" id="PTHR16201:SF34">
    <property type="entry name" value="LYSOSOMAL AMINO ACID TRANSPORTER 1"/>
    <property type="match status" value="1"/>
</dbReference>
<feature type="transmembrane region" description="Helical" evidence="7">
    <location>
        <begin position="200"/>
        <end position="220"/>
    </location>
</feature>
<dbReference type="SMART" id="SM00679">
    <property type="entry name" value="CTNS"/>
    <property type="match status" value="2"/>
</dbReference>
<dbReference type="Pfam" id="PF04193">
    <property type="entry name" value="PQ-loop"/>
    <property type="match status" value="2"/>
</dbReference>
<dbReference type="GO" id="GO:0061459">
    <property type="term" value="F:L-arginine transmembrane transporter activity"/>
    <property type="evidence" value="ECO:0007669"/>
    <property type="project" value="EnsemblFungi"/>
</dbReference>
<sequence length="290" mass="32272">MSCSHSILPHVSTISGSVSFLSSFIAQIPQVLETYEDKTVEGLSPYFLLAWLLGDITSLAGAVLTKQLPFQIILALYFLTNDIFICGQYYYYGVLHENKLATPGHEHKDAEERMAAVRSRTSDVSINAALNRRSWFAGILCMITGANGSPISVGIDSKGGSNFSEQAGTVLAWIGALCYVGARIPQLLKNYQRKSTDGLSPFLFINTLLANTTYNLSIFTSCEYLESLDKWDFVMREMPFIVGSAGTVLFDLTYFYQHYILYSEDMRLRELEGRLGVDPTTRDETSPLLS</sequence>
<dbReference type="Proteomes" id="UP000190274">
    <property type="component" value="Chromosome A"/>
</dbReference>
<dbReference type="InterPro" id="IPR006603">
    <property type="entry name" value="PQ-loop_rpt"/>
</dbReference>
<keyword evidence="9" id="KW-1185">Reference proteome</keyword>
<feature type="transmembrane region" description="Helical" evidence="7">
    <location>
        <begin position="7"/>
        <end position="26"/>
    </location>
</feature>
<reference evidence="8 9" key="1">
    <citation type="submission" date="2016-03" db="EMBL/GenBank/DDBJ databases">
        <authorList>
            <person name="Devillers H."/>
        </authorList>
    </citation>
    <scope>NUCLEOTIDE SEQUENCE [LARGE SCALE GENOMIC DNA]</scope>
    <source>
        <strain evidence="8">CBS 10888</strain>
    </source>
</reference>
<dbReference type="FunFam" id="1.20.1280.290:FF:000034">
    <property type="entry name" value="PQ loop repeat family protein"/>
    <property type="match status" value="1"/>
</dbReference>
<evidence type="ECO:0000256" key="6">
    <source>
        <dbReference type="ARBA" id="ARBA00050768"/>
    </source>
</evidence>
<evidence type="ECO:0000313" key="8">
    <source>
        <dbReference type="EMBL" id="SCU77839.1"/>
    </source>
</evidence>
<name>A0A1G4IMP4_9SACH</name>
<comment type="similarity">
    <text evidence="5">Belongs to the laat-1 family.</text>
</comment>
<feature type="transmembrane region" description="Helical" evidence="7">
    <location>
        <begin position="72"/>
        <end position="92"/>
    </location>
</feature>
<comment type="catalytic activity">
    <reaction evidence="6">
        <text>L-histidine(out) + L-arginine(in) = L-histidine(in) + L-arginine(out)</text>
        <dbReference type="Rhea" id="RHEA:71063"/>
        <dbReference type="ChEBI" id="CHEBI:32682"/>
        <dbReference type="ChEBI" id="CHEBI:57595"/>
    </reaction>
</comment>
<feature type="transmembrane region" description="Helical" evidence="7">
    <location>
        <begin position="170"/>
        <end position="188"/>
    </location>
</feature>
<keyword evidence="2 7" id="KW-0812">Transmembrane</keyword>
<dbReference type="GO" id="GO:0034490">
    <property type="term" value="P:basic amino acid transmembrane import into vacuole"/>
    <property type="evidence" value="ECO:0007669"/>
    <property type="project" value="EnsemblFungi"/>
</dbReference>
<evidence type="ECO:0000256" key="1">
    <source>
        <dbReference type="ARBA" id="ARBA00004141"/>
    </source>
</evidence>
<evidence type="ECO:0000256" key="3">
    <source>
        <dbReference type="ARBA" id="ARBA00022989"/>
    </source>
</evidence>
<protein>
    <submittedName>
        <fullName evidence="8">LADA_0A02476g1_1</fullName>
    </submittedName>
</protein>
<dbReference type="GO" id="GO:0000329">
    <property type="term" value="C:fungal-type vacuole membrane"/>
    <property type="evidence" value="ECO:0007669"/>
    <property type="project" value="EnsemblFungi"/>
</dbReference>
<evidence type="ECO:0000256" key="7">
    <source>
        <dbReference type="SAM" id="Phobius"/>
    </source>
</evidence>